<feature type="domain" description="Arb2" evidence="1">
    <location>
        <begin position="15"/>
        <end position="306"/>
    </location>
</feature>
<sequence>MFVFRREDLPPDPVFPADLEKLGYFINDNDQIRKISDPEKEFVFKINRNDRWNLLNREAMNACIRSIVHSRLCALGLSVLRLPLNAGPEERHVPIMISSNLKTASRVIVVFGEPVQDLGIWAYRTISTEGIEAGSAVAFAKAVLGYEDTKTDTALILANTGQLIWYNAEGRAITHPSWLALPKESAVDPLPRMTHRNKIPRNGNWEEHVQCVFEDVLKARGELLSENAKIDIIGLAEGGLAAVTYLAEKWPEWSSHISAMCLANPLHYNGIHIFPDPSSASSETENSFENFISSRCRAYVLSDRPVNDPVAGAADHNCNCYASGEELNVECIMPKAWRSMMEWLGKAHTDPNFGEVQLVLQDDVETTASADKGSEE</sequence>
<evidence type="ECO:0000313" key="2">
    <source>
        <dbReference type="EMBL" id="RWQ97588.1"/>
    </source>
</evidence>
<dbReference type="GO" id="GO:0031048">
    <property type="term" value="P:regulatory ncRNA-mediated heterochromatin formation"/>
    <property type="evidence" value="ECO:0007669"/>
    <property type="project" value="TreeGrafter"/>
</dbReference>
<keyword evidence="3" id="KW-1185">Reference proteome</keyword>
<accession>A0A443I0K3</accession>
<dbReference type="EMBL" id="RCNU01000002">
    <property type="protein sequence ID" value="RWQ97588.1"/>
    <property type="molecule type" value="Genomic_DNA"/>
</dbReference>
<evidence type="ECO:0000259" key="1">
    <source>
        <dbReference type="Pfam" id="PF22749"/>
    </source>
</evidence>
<dbReference type="RefSeq" id="XP_028487233.1">
    <property type="nucleotide sequence ID" value="XM_028633601.1"/>
</dbReference>
<name>A0A443I0K3_BYSSP</name>
<reference evidence="2 3" key="1">
    <citation type="journal article" date="2018" name="Front. Microbiol.">
        <title>Genomic and genetic insights into a cosmopolitan fungus, Paecilomyces variotii (Eurotiales).</title>
        <authorList>
            <person name="Urquhart A.S."/>
            <person name="Mondo S.J."/>
            <person name="Makela M.R."/>
            <person name="Hane J.K."/>
            <person name="Wiebenga A."/>
            <person name="He G."/>
            <person name="Mihaltcheva S."/>
            <person name="Pangilinan J."/>
            <person name="Lipzen A."/>
            <person name="Barry K."/>
            <person name="de Vries R.P."/>
            <person name="Grigoriev I.V."/>
            <person name="Idnurm A."/>
        </authorList>
    </citation>
    <scope>NUCLEOTIDE SEQUENCE [LARGE SCALE GENOMIC DNA]</scope>
    <source>
        <strain evidence="2 3">CBS 101075</strain>
    </source>
</reference>
<dbReference type="GeneID" id="39602878"/>
<protein>
    <submittedName>
        <fullName evidence="2">Arb2 domain-containing protein</fullName>
    </submittedName>
</protein>
<comment type="caution">
    <text evidence="2">The sequence shown here is derived from an EMBL/GenBank/DDBJ whole genome shotgun (WGS) entry which is preliminary data.</text>
</comment>
<proteinExistence type="predicted"/>
<dbReference type="InterPro" id="IPR048263">
    <property type="entry name" value="Arb2"/>
</dbReference>
<organism evidence="2 3">
    <name type="scientific">Byssochlamys spectabilis</name>
    <name type="common">Paecilomyces variotii</name>
    <dbReference type="NCBI Taxonomy" id="264951"/>
    <lineage>
        <taxon>Eukaryota</taxon>
        <taxon>Fungi</taxon>
        <taxon>Dikarya</taxon>
        <taxon>Ascomycota</taxon>
        <taxon>Pezizomycotina</taxon>
        <taxon>Eurotiomycetes</taxon>
        <taxon>Eurotiomycetidae</taxon>
        <taxon>Eurotiales</taxon>
        <taxon>Thermoascaceae</taxon>
        <taxon>Paecilomyces</taxon>
    </lineage>
</organism>
<dbReference type="Proteomes" id="UP000283841">
    <property type="component" value="Unassembled WGS sequence"/>
</dbReference>
<dbReference type="InterPro" id="IPR053858">
    <property type="entry name" value="Arb2_dom"/>
</dbReference>
<dbReference type="STRING" id="264951.A0A443I0K3"/>
<gene>
    <name evidence="2" type="ORF">C8Q69DRAFT_525258</name>
</gene>
<dbReference type="AlphaFoldDB" id="A0A443I0K3"/>
<dbReference type="GO" id="GO:0035197">
    <property type="term" value="F:siRNA binding"/>
    <property type="evidence" value="ECO:0007669"/>
    <property type="project" value="TreeGrafter"/>
</dbReference>
<evidence type="ECO:0000313" key="3">
    <source>
        <dbReference type="Proteomes" id="UP000283841"/>
    </source>
</evidence>
<dbReference type="PANTHER" id="PTHR21357:SF4">
    <property type="entry name" value="FAM172 FAMILY PROTEIN HOMOLOG CG10038"/>
    <property type="match status" value="1"/>
</dbReference>
<dbReference type="GO" id="GO:0005634">
    <property type="term" value="C:nucleus"/>
    <property type="evidence" value="ECO:0007669"/>
    <property type="project" value="TreeGrafter"/>
</dbReference>
<dbReference type="PANTHER" id="PTHR21357">
    <property type="entry name" value="FAM172 FAMILY PROTEIN HOMOLOG CG10038"/>
    <property type="match status" value="1"/>
</dbReference>
<dbReference type="Pfam" id="PF22749">
    <property type="entry name" value="Arb2"/>
    <property type="match status" value="1"/>
</dbReference>
<dbReference type="VEuPathDB" id="FungiDB:C8Q69DRAFT_525258"/>